<comment type="similarity">
    <text evidence="2">Belongs to the FGGY kinase family.</text>
</comment>
<dbReference type="Gene3D" id="3.30.420.40">
    <property type="match status" value="2"/>
</dbReference>
<dbReference type="KEGG" id="egl:EGR_09993"/>
<dbReference type="GeneID" id="36345708"/>
<keyword evidence="8" id="KW-0067">ATP-binding</keyword>
<dbReference type="GO" id="GO:0046167">
    <property type="term" value="P:glycerol-3-phosphate biosynthetic process"/>
    <property type="evidence" value="ECO:0007669"/>
    <property type="project" value="TreeGrafter"/>
</dbReference>
<evidence type="ECO:0000259" key="13">
    <source>
        <dbReference type="Pfam" id="PF02782"/>
    </source>
</evidence>
<comment type="caution">
    <text evidence="14">The sequence shown here is derived from an EMBL/GenBank/DDBJ whole genome shotgun (WGS) entry which is preliminary data.</text>
</comment>
<dbReference type="STRING" id="6210.W6U277"/>
<accession>W6U277</accession>
<protein>
    <recommendedName>
        <fullName evidence="11">Probable glycerol kinase</fullName>
        <ecNumber evidence="3">2.7.1.30</ecNumber>
    </recommendedName>
    <alternativeName>
        <fullName evidence="9">ATP:glycerol 3-phosphotransferase</fullName>
    </alternativeName>
</protein>
<evidence type="ECO:0000259" key="12">
    <source>
        <dbReference type="Pfam" id="PF00370"/>
    </source>
</evidence>
<dbReference type="Proteomes" id="UP000019149">
    <property type="component" value="Unassembled WGS sequence"/>
</dbReference>
<evidence type="ECO:0000256" key="5">
    <source>
        <dbReference type="ARBA" id="ARBA00022741"/>
    </source>
</evidence>
<dbReference type="PROSITE" id="PS00933">
    <property type="entry name" value="FGGY_KINASES_1"/>
    <property type="match status" value="1"/>
</dbReference>
<dbReference type="GO" id="GO:0004370">
    <property type="term" value="F:glycerol kinase activity"/>
    <property type="evidence" value="ECO:0007669"/>
    <property type="project" value="UniProtKB-EC"/>
</dbReference>
<evidence type="ECO:0000256" key="1">
    <source>
        <dbReference type="ARBA" id="ARBA00005190"/>
    </source>
</evidence>
<dbReference type="GO" id="GO:0019563">
    <property type="term" value="P:glycerol catabolic process"/>
    <property type="evidence" value="ECO:0007669"/>
    <property type="project" value="UniProtKB-UniPathway"/>
</dbReference>
<proteinExistence type="inferred from homology"/>
<evidence type="ECO:0000256" key="7">
    <source>
        <dbReference type="ARBA" id="ARBA00022798"/>
    </source>
</evidence>
<comment type="pathway">
    <text evidence="1">Polyol metabolism; glycerol degradation via glycerol kinase pathway; sn-glycerol 3-phosphate from glycerol: step 1/1.</text>
</comment>
<dbReference type="GO" id="GO:0005524">
    <property type="term" value="F:ATP binding"/>
    <property type="evidence" value="ECO:0007669"/>
    <property type="project" value="UniProtKB-KW"/>
</dbReference>
<dbReference type="OrthoDB" id="5422795at2759"/>
<keyword evidence="4" id="KW-0808">Transferase</keyword>
<dbReference type="GO" id="GO:0006641">
    <property type="term" value="P:triglyceride metabolic process"/>
    <property type="evidence" value="ECO:0007669"/>
    <property type="project" value="TreeGrafter"/>
</dbReference>
<evidence type="ECO:0000313" key="15">
    <source>
        <dbReference type="Proteomes" id="UP000019149"/>
    </source>
</evidence>
<reference evidence="14 15" key="1">
    <citation type="journal article" date="2013" name="Nat. Genet.">
        <title>The genome of the hydatid tapeworm Echinococcus granulosus.</title>
        <authorList>
            <person name="Zheng H."/>
            <person name="Zhang W."/>
            <person name="Zhang L."/>
            <person name="Zhang Z."/>
            <person name="Li J."/>
            <person name="Lu G."/>
            <person name="Zhu Y."/>
            <person name="Wang Y."/>
            <person name="Huang Y."/>
            <person name="Liu J."/>
            <person name="Kang H."/>
            <person name="Chen J."/>
            <person name="Wang L."/>
            <person name="Chen A."/>
            <person name="Yu S."/>
            <person name="Gao Z."/>
            <person name="Jin L."/>
            <person name="Gu W."/>
            <person name="Wang Z."/>
            <person name="Zhao L."/>
            <person name="Shi B."/>
            <person name="Wen H."/>
            <person name="Lin R."/>
            <person name="Jones M.K."/>
            <person name="Brejova B."/>
            <person name="Vinar T."/>
            <person name="Zhao G."/>
            <person name="McManus D.P."/>
            <person name="Chen Z."/>
            <person name="Zhou Y."/>
            <person name="Wang S."/>
        </authorList>
    </citation>
    <scope>NUCLEOTIDE SEQUENCE [LARGE SCALE GENOMIC DNA]</scope>
</reference>
<feature type="domain" description="Carbohydrate kinase FGGY N-terminal" evidence="12">
    <location>
        <begin position="29"/>
        <end position="286"/>
    </location>
</feature>
<dbReference type="AlphaFoldDB" id="W6U277"/>
<dbReference type="InterPro" id="IPR018483">
    <property type="entry name" value="Carb_kinase_FGGY_CS"/>
</dbReference>
<dbReference type="RefSeq" id="XP_024346359.1">
    <property type="nucleotide sequence ID" value="XM_024499242.1"/>
</dbReference>
<dbReference type="InterPro" id="IPR018485">
    <property type="entry name" value="FGGY_C"/>
</dbReference>
<gene>
    <name evidence="14" type="ORF">EGR_09993</name>
</gene>
<evidence type="ECO:0000256" key="4">
    <source>
        <dbReference type="ARBA" id="ARBA00022679"/>
    </source>
</evidence>
<evidence type="ECO:0000256" key="10">
    <source>
        <dbReference type="ARBA" id="ARBA00052101"/>
    </source>
</evidence>
<keyword evidence="6 14" id="KW-0418">Kinase</keyword>
<dbReference type="EC" id="2.7.1.30" evidence="3"/>
<evidence type="ECO:0000256" key="2">
    <source>
        <dbReference type="ARBA" id="ARBA00009156"/>
    </source>
</evidence>
<dbReference type="Pfam" id="PF02782">
    <property type="entry name" value="FGGY_C"/>
    <property type="match status" value="1"/>
</dbReference>
<dbReference type="SUPFAM" id="SSF53067">
    <property type="entry name" value="Actin-like ATPase domain"/>
    <property type="match status" value="2"/>
</dbReference>
<dbReference type="PIRSF" id="PIRSF000538">
    <property type="entry name" value="GlpK"/>
    <property type="match status" value="1"/>
</dbReference>
<comment type="catalytic activity">
    <reaction evidence="10">
        <text>glycerol + ATP = sn-glycerol 3-phosphate + ADP + H(+)</text>
        <dbReference type="Rhea" id="RHEA:21644"/>
        <dbReference type="ChEBI" id="CHEBI:15378"/>
        <dbReference type="ChEBI" id="CHEBI:17754"/>
        <dbReference type="ChEBI" id="CHEBI:30616"/>
        <dbReference type="ChEBI" id="CHEBI:57597"/>
        <dbReference type="ChEBI" id="CHEBI:456216"/>
        <dbReference type="EC" id="2.7.1.30"/>
    </reaction>
</comment>
<feature type="domain" description="Carbohydrate kinase FGGY C-terminal" evidence="13">
    <location>
        <begin position="303"/>
        <end position="517"/>
    </location>
</feature>
<evidence type="ECO:0000313" key="14">
    <source>
        <dbReference type="EMBL" id="EUB55163.1"/>
    </source>
</evidence>
<dbReference type="GO" id="GO:0005739">
    <property type="term" value="C:mitochondrion"/>
    <property type="evidence" value="ECO:0007669"/>
    <property type="project" value="TreeGrafter"/>
</dbReference>
<keyword evidence="7" id="KW-0319">Glycerol metabolism</keyword>
<dbReference type="EMBL" id="APAU02000181">
    <property type="protein sequence ID" value="EUB55163.1"/>
    <property type="molecule type" value="Genomic_DNA"/>
</dbReference>
<name>W6U277_ECHGR</name>
<evidence type="ECO:0000256" key="8">
    <source>
        <dbReference type="ARBA" id="ARBA00022840"/>
    </source>
</evidence>
<dbReference type="PANTHER" id="PTHR10196">
    <property type="entry name" value="SUGAR KINASE"/>
    <property type="match status" value="1"/>
</dbReference>
<dbReference type="UniPathway" id="UPA00618">
    <property type="reaction ID" value="UER00672"/>
</dbReference>
<dbReference type="CTD" id="36345708"/>
<sequence>MPAWLMRRCGILVSWRLFTRMSDKKYEKMIGVIDQGTSSSRFVVFSAVTGEVVAKHQIEIGREHPQSGWVQQSAAEIYQSTLTCMNKVAKILQSLKAPIKNIAAIGITNQRETSITWDSQTGEPLCPAIVWSDSRTSDLVQHFINKTPHKDKNAFQEKTGLAIHSYFSALKIRWMLDNIPAVKEANEDGRLKVGTVDCWLIYKLTGGASGGKHLTDVTNASRTNLFNIRKCKWDSELCQFIGINPRILPTVISSAEAYGHVRDRDCRLRGVVMGGILGDQQAALVGQTWDPNPDPDSPRPHVKVTYGTGAFLLWDIGEKASFSPYGLLTTIAYQMGPKAKVHYALEGAVAYSGATMDWLRCKLELYTDHAIGDELAKKALLEQHGPIRRKQSGQLADLKTMDACYLVPAFSGLFCPYWREDARGVIVGLDENCTRGDLIAAGYRASAYQTQEVLEAAREMNDGTKRRPPRVISVDGGLTKSSVLMQSLADITGSTIIRPNKSDVMTALGAAVAAAIAVGIDPTDLVSIRKHEGGEEEENTFRPKISSKTRHLWMKGYHNAVKRSFNWQSDVNKATGDRDSAED</sequence>
<dbReference type="InterPro" id="IPR043129">
    <property type="entry name" value="ATPase_NBD"/>
</dbReference>
<evidence type="ECO:0000256" key="6">
    <source>
        <dbReference type="ARBA" id="ARBA00022777"/>
    </source>
</evidence>
<dbReference type="FunFam" id="3.30.420.40:FF:000177">
    <property type="entry name" value="Glycerol kinase"/>
    <property type="match status" value="1"/>
</dbReference>
<dbReference type="Pfam" id="PF00370">
    <property type="entry name" value="FGGY_N"/>
    <property type="match status" value="1"/>
</dbReference>
<keyword evidence="15" id="KW-1185">Reference proteome</keyword>
<evidence type="ECO:0000256" key="11">
    <source>
        <dbReference type="ARBA" id="ARBA00071571"/>
    </source>
</evidence>
<dbReference type="OMA" id="FMLMNIG"/>
<organism evidence="14 15">
    <name type="scientific">Echinococcus granulosus</name>
    <name type="common">Hydatid tapeworm</name>
    <dbReference type="NCBI Taxonomy" id="6210"/>
    <lineage>
        <taxon>Eukaryota</taxon>
        <taxon>Metazoa</taxon>
        <taxon>Spiralia</taxon>
        <taxon>Lophotrochozoa</taxon>
        <taxon>Platyhelminthes</taxon>
        <taxon>Cestoda</taxon>
        <taxon>Eucestoda</taxon>
        <taxon>Cyclophyllidea</taxon>
        <taxon>Taeniidae</taxon>
        <taxon>Echinococcus</taxon>
        <taxon>Echinococcus granulosus group</taxon>
    </lineage>
</organism>
<dbReference type="InterPro" id="IPR000577">
    <property type="entry name" value="Carb_kinase_FGGY"/>
</dbReference>
<dbReference type="InterPro" id="IPR018484">
    <property type="entry name" value="FGGY_N"/>
</dbReference>
<keyword evidence="5" id="KW-0547">Nucleotide-binding</keyword>
<dbReference type="PANTHER" id="PTHR10196:SF69">
    <property type="entry name" value="GLYCEROL KINASE"/>
    <property type="match status" value="1"/>
</dbReference>
<evidence type="ECO:0000256" key="3">
    <source>
        <dbReference type="ARBA" id="ARBA00012099"/>
    </source>
</evidence>
<evidence type="ECO:0000256" key="9">
    <source>
        <dbReference type="ARBA" id="ARBA00043149"/>
    </source>
</evidence>